<dbReference type="Gene3D" id="3.40.50.1820">
    <property type="entry name" value="alpha/beta hydrolase"/>
    <property type="match status" value="1"/>
</dbReference>
<dbReference type="InterPro" id="IPR050228">
    <property type="entry name" value="Carboxylesterase_BioH"/>
</dbReference>
<dbReference type="InterPro" id="IPR000073">
    <property type="entry name" value="AB_hydrolase_1"/>
</dbReference>
<dbReference type="Pfam" id="PF00561">
    <property type="entry name" value="Abhydrolase_1"/>
    <property type="match status" value="1"/>
</dbReference>
<organism evidence="2 3">
    <name type="scientific">Arthrobacter stackebrandtii</name>
    <dbReference type="NCBI Taxonomy" id="272161"/>
    <lineage>
        <taxon>Bacteria</taxon>
        <taxon>Bacillati</taxon>
        <taxon>Actinomycetota</taxon>
        <taxon>Actinomycetes</taxon>
        <taxon>Micrococcales</taxon>
        <taxon>Micrococcaceae</taxon>
        <taxon>Arthrobacter</taxon>
    </lineage>
</organism>
<dbReference type="PANTHER" id="PTHR43194:SF2">
    <property type="entry name" value="PEROXISOMAL MEMBRANE PROTEIN LPX1"/>
    <property type="match status" value="1"/>
</dbReference>
<dbReference type="InterPro" id="IPR029058">
    <property type="entry name" value="AB_hydrolase_fold"/>
</dbReference>
<evidence type="ECO:0000313" key="2">
    <source>
        <dbReference type="EMBL" id="MBP2412565.1"/>
    </source>
</evidence>
<gene>
    <name evidence="2" type="ORF">JOF48_001364</name>
</gene>
<dbReference type="PANTHER" id="PTHR43194">
    <property type="entry name" value="HYDROLASE ALPHA/BETA FOLD FAMILY"/>
    <property type="match status" value="1"/>
</dbReference>
<accession>A0ABS4YVP3</accession>
<dbReference type="EMBL" id="JAGIOI010000001">
    <property type="protein sequence ID" value="MBP2412565.1"/>
    <property type="molecule type" value="Genomic_DNA"/>
</dbReference>
<protein>
    <submittedName>
        <fullName evidence="2">Pimeloyl-ACP methyl ester carboxylesterase</fullName>
    </submittedName>
</protein>
<comment type="caution">
    <text evidence="2">The sequence shown here is derived from an EMBL/GenBank/DDBJ whole genome shotgun (WGS) entry which is preliminary data.</text>
</comment>
<reference evidence="2 3" key="1">
    <citation type="submission" date="2021-03" db="EMBL/GenBank/DDBJ databases">
        <title>Sequencing the genomes of 1000 actinobacteria strains.</title>
        <authorList>
            <person name="Klenk H.-P."/>
        </authorList>
    </citation>
    <scope>NUCLEOTIDE SEQUENCE [LARGE SCALE GENOMIC DNA]</scope>
    <source>
        <strain evidence="2 3">DSM 16005</strain>
    </source>
</reference>
<evidence type="ECO:0000259" key="1">
    <source>
        <dbReference type="Pfam" id="PF00561"/>
    </source>
</evidence>
<dbReference type="SUPFAM" id="SSF53474">
    <property type="entry name" value="alpha/beta-Hydrolases"/>
    <property type="match status" value="1"/>
</dbReference>
<dbReference type="Proteomes" id="UP000711614">
    <property type="component" value="Unassembled WGS sequence"/>
</dbReference>
<dbReference type="RefSeq" id="WP_209678780.1">
    <property type="nucleotide sequence ID" value="NZ_JAGIOI010000001.1"/>
</dbReference>
<feature type="domain" description="AB hydrolase-1" evidence="1">
    <location>
        <begin position="25"/>
        <end position="258"/>
    </location>
</feature>
<proteinExistence type="predicted"/>
<sequence length="279" mass="30072">MTTAGMIDGESVEYLLRPGGRRLAVLFHGGHMRAELDIGQNVFLDAGCSILQPSRPGYGRTPLEAGPDPAAFSDRIALLCKTLGYDDVVAVGVSAGGRTAMTFAERHPHLVTGLILESSTSFLPWPGRFTRIVARVAFRPRIERVTWALTRYAFAALPGAMLRVMLSSLSTLPARTAYARLQVEDRAKLAGLLSRMRSGSGFSNDLREPVGTIPSPAQPTLIVASRNDAAVGPEHPQALAAQLRNSTLVMTDSVSHFLWIGPHADDEERAVARFLGDLS</sequence>
<name>A0ABS4YVP3_9MICC</name>
<keyword evidence="3" id="KW-1185">Reference proteome</keyword>
<evidence type="ECO:0000313" key="3">
    <source>
        <dbReference type="Proteomes" id="UP000711614"/>
    </source>
</evidence>